<gene>
    <name evidence="1" type="ORF">ReqiPine5gene28</name>
</gene>
<dbReference type="Proteomes" id="UP000001504">
    <property type="component" value="Segment"/>
</dbReference>
<dbReference type="GeneID" id="18564139"/>
<dbReference type="EMBL" id="GU580943">
    <property type="protein sequence ID" value="ADD81133.1"/>
    <property type="molecule type" value="Genomic_DNA"/>
</dbReference>
<keyword evidence="2" id="KW-1185">Reference proteome</keyword>
<name>D4P803_9CAUD</name>
<protein>
    <submittedName>
        <fullName evidence="1">Gp28</fullName>
    </submittedName>
</protein>
<evidence type="ECO:0000313" key="2">
    <source>
        <dbReference type="Proteomes" id="UP000001504"/>
    </source>
</evidence>
<dbReference type="KEGG" id="vg:18564139"/>
<accession>D4P803</accession>
<evidence type="ECO:0000313" key="1">
    <source>
        <dbReference type="EMBL" id="ADD81133.1"/>
    </source>
</evidence>
<reference evidence="1 2" key="1">
    <citation type="journal article" date="2011" name="Appl. Environ. Microbiol.">
        <title>Genomic and functional analyses of Rhodococcus equi phages ReqiPepy6, ReqiPoco6, ReqiPine5, and ReqiDocB7.</title>
        <authorList>
            <person name="Summer E.J."/>
            <person name="Liu M."/>
            <person name="Gill J.J."/>
            <person name="Grant M."/>
            <person name="Chan-Cortes T.N."/>
            <person name="Ferguson L."/>
            <person name="Janes C."/>
            <person name="Lange K."/>
            <person name="Bertoli M."/>
            <person name="Moore C."/>
            <person name="Orchard R.C."/>
            <person name="Cohen N."/>
            <person name="Young R."/>
        </authorList>
    </citation>
    <scope>NUCLEOTIDE SEQUENCE [LARGE SCALE GENOMIC DNA]</scope>
</reference>
<dbReference type="RefSeq" id="YP_009016209.1">
    <property type="nucleotide sequence ID" value="NC_023722.1"/>
</dbReference>
<sequence>MAYRGYFEFGGEELSNTARVIDHIRGLSSTDEAALQAQLPGGCASFEVGYDDSWSGWHEFTDTPEYDIATAPWVEAFGDTPISRQFLGIWVMDAQGLDTATYSTTVSENLGDGGNAGMGRSASRAVRFTALVIGTTDAGAQLGMRWLGSVLSKRALGIGDNPILRFLPFTPEGAGLTDAEVNAAMAFAALPAVTQMPEIVDVSGLGGGSRHRQSTIRRVEFTITFQDPSIYTIDAVAPVTLTKSTGPVQWVKDGDCFDSDACTAHIAYPPTCEGNIPSFVEASPVMPSCPGCLPLCDIATWVGTVPIPAGSQLDYLAIGMLIRNAGTAPLSGSFYFRSTVPTLGDPRCARFGAGAINALGPGESIQLDPSARGVRLLRTDGTPLRSVGYLTAITGAPYRMPTIPRPPAGTLELVVEGAPTSALDIDIYAFRRIL</sequence>
<organism evidence="1 2">
    <name type="scientific">Rhodococcus phage ReqiPine5</name>
    <dbReference type="NCBI Taxonomy" id="691963"/>
    <lineage>
        <taxon>Viruses</taxon>
        <taxon>Duplodnaviria</taxon>
        <taxon>Heunggongvirae</taxon>
        <taxon>Uroviricota</taxon>
        <taxon>Caudoviricetes</taxon>
        <taxon>Caudoviricetes incertae sedis</taxon>
        <taxon>Reqipinevirus</taxon>
        <taxon>Reqipinevirus reqipine5</taxon>
    </lineage>
</organism>
<proteinExistence type="predicted"/>
<dbReference type="OrthoDB" id="4985at10239"/>